<dbReference type="NCBIfam" id="NF033859">
    <property type="entry name" value="SMEK_N"/>
    <property type="match status" value="1"/>
</dbReference>
<accession>A0ABS6P3N3</accession>
<reference evidence="2" key="1">
    <citation type="submission" date="2021-06" db="EMBL/GenBank/DDBJ databases">
        <title>Updating the genus Pseudomonas: Description of 43 new species and partition of the Pseudomonas putida group.</title>
        <authorList>
            <person name="Girard L."/>
            <person name="Lood C."/>
            <person name="Vandamme P."/>
            <person name="Rokni-Zadeh H."/>
            <person name="Van Noort V."/>
            <person name="Hofte M."/>
            <person name="Lavigne R."/>
            <person name="De Mot R."/>
        </authorList>
    </citation>
    <scope>NUCLEOTIDE SEQUENCE</scope>
    <source>
        <strain evidence="2">SWRI103</strain>
    </source>
</reference>
<evidence type="ECO:0000313" key="2">
    <source>
        <dbReference type="EMBL" id="MBV4455078.1"/>
    </source>
</evidence>
<comment type="caution">
    <text evidence="2">The sequence shown here is derived from an EMBL/GenBank/DDBJ whole genome shotgun (WGS) entry which is preliminary data.</text>
</comment>
<feature type="domain" description="SMEK" evidence="1">
    <location>
        <begin position="9"/>
        <end position="144"/>
    </location>
</feature>
<sequence>MNRLTYHKKIITALSWLKSQVELNNSISLTDINHGAEDFYCGLLNLIYGFKLKNINTITNNAAAIDLGDNEEKVAFQVTSTSTLTKTKYTVDKFIEKKLYEKYEKLIILNIVNKATHRAAKIGNTEYELDTKNDIIDVADLIGVIVNDSDLIKLKAIADFLDAELFLTTHNLLPQDLPASRVYRFWRNEIEPSDLVYYCCFLPFFYYDVRLSEQFLLRLQSYLKKADWIIKDHEGDMSSPVLLGALKNFNSVCRDLITICFLNENKHIEDDEYAYWVSCSHLEYFQREKYISYRKGVLQSLFYQLIKAANHIISINNRDLKGSPHMYIQFKQDEDGIEYFPGYDDRDFSYGRLYPGYYEVDYAIRRQIYRDTYKL</sequence>
<keyword evidence="3" id="KW-1185">Reference proteome</keyword>
<gene>
    <name evidence="2" type="ORF">KVG91_21065</name>
</gene>
<name>A0ABS6P3N3_9PSED</name>
<evidence type="ECO:0000259" key="1">
    <source>
        <dbReference type="Pfam" id="PF21941"/>
    </source>
</evidence>
<dbReference type="EMBL" id="JAHSTY010000002">
    <property type="protein sequence ID" value="MBV4455078.1"/>
    <property type="molecule type" value="Genomic_DNA"/>
</dbReference>
<proteinExistence type="predicted"/>
<dbReference type="Proteomes" id="UP001048976">
    <property type="component" value="Unassembled WGS sequence"/>
</dbReference>
<dbReference type="RefSeq" id="WP_169375482.1">
    <property type="nucleotide sequence ID" value="NZ_JAHSTY010000002.1"/>
</dbReference>
<organism evidence="2 3">
    <name type="scientific">Pseudomonas azadiae</name>
    <dbReference type="NCBI Taxonomy" id="2843612"/>
    <lineage>
        <taxon>Bacteria</taxon>
        <taxon>Pseudomonadati</taxon>
        <taxon>Pseudomonadota</taxon>
        <taxon>Gammaproteobacteria</taxon>
        <taxon>Pseudomonadales</taxon>
        <taxon>Pseudomonadaceae</taxon>
        <taxon>Pseudomonas</taxon>
    </lineage>
</organism>
<evidence type="ECO:0000313" key="3">
    <source>
        <dbReference type="Proteomes" id="UP001048976"/>
    </source>
</evidence>
<dbReference type="InterPro" id="IPR047740">
    <property type="entry name" value="SMEK_dom"/>
</dbReference>
<protein>
    <submittedName>
        <fullName evidence="2">SMEK domain-containing protein</fullName>
    </submittedName>
</protein>
<dbReference type="Pfam" id="PF21941">
    <property type="entry name" value="SMEK_N"/>
    <property type="match status" value="1"/>
</dbReference>